<sequence length="66" mass="7044">MDAAEVRRLRAAAGLTQGKLAAKVGLSLRQIAYLEAGERRVEDDVAERIRTVCTEAAARKAMSSAA</sequence>
<dbReference type="PROSITE" id="PS50943">
    <property type="entry name" value="HTH_CROC1"/>
    <property type="match status" value="1"/>
</dbReference>
<dbReference type="EMBL" id="QOKV01000005">
    <property type="protein sequence ID" value="KAA0686338.1"/>
    <property type="molecule type" value="Genomic_DNA"/>
</dbReference>
<accession>A0A6L3B332</accession>
<feature type="domain" description="HTH cro/C1-type" evidence="1">
    <location>
        <begin position="6"/>
        <end position="49"/>
    </location>
</feature>
<dbReference type="SUPFAM" id="SSF47413">
    <property type="entry name" value="lambda repressor-like DNA-binding domains"/>
    <property type="match status" value="1"/>
</dbReference>
<organism evidence="2 3">
    <name type="scientific">Azospirillum brasilense</name>
    <dbReference type="NCBI Taxonomy" id="192"/>
    <lineage>
        <taxon>Bacteria</taxon>
        <taxon>Pseudomonadati</taxon>
        <taxon>Pseudomonadota</taxon>
        <taxon>Alphaproteobacteria</taxon>
        <taxon>Rhodospirillales</taxon>
        <taxon>Azospirillaceae</taxon>
        <taxon>Azospirillum</taxon>
    </lineage>
</organism>
<dbReference type="InterPro" id="IPR001387">
    <property type="entry name" value="Cro/C1-type_HTH"/>
</dbReference>
<evidence type="ECO:0000313" key="2">
    <source>
        <dbReference type="EMBL" id="KAA0686338.1"/>
    </source>
</evidence>
<dbReference type="Proteomes" id="UP000476837">
    <property type="component" value="Unassembled WGS sequence"/>
</dbReference>
<protein>
    <submittedName>
        <fullName evidence="2">XRE family transcriptional regulator</fullName>
    </submittedName>
</protein>
<dbReference type="CDD" id="cd00093">
    <property type="entry name" value="HTH_XRE"/>
    <property type="match status" value="1"/>
</dbReference>
<comment type="caution">
    <text evidence="2">The sequence shown here is derived from an EMBL/GenBank/DDBJ whole genome shotgun (WGS) entry which is preliminary data.</text>
</comment>
<evidence type="ECO:0000259" key="1">
    <source>
        <dbReference type="PROSITE" id="PS50943"/>
    </source>
</evidence>
<evidence type="ECO:0000313" key="3">
    <source>
        <dbReference type="Proteomes" id="UP000476837"/>
    </source>
</evidence>
<name>A0A6L3B332_AZOBR</name>
<dbReference type="GO" id="GO:0003677">
    <property type="term" value="F:DNA binding"/>
    <property type="evidence" value="ECO:0007669"/>
    <property type="project" value="InterPro"/>
</dbReference>
<dbReference type="Pfam" id="PF01381">
    <property type="entry name" value="HTH_3"/>
    <property type="match status" value="1"/>
</dbReference>
<dbReference type="InterPro" id="IPR010982">
    <property type="entry name" value="Lambda_DNA-bd_dom_sf"/>
</dbReference>
<dbReference type="SMART" id="SM00530">
    <property type="entry name" value="HTH_XRE"/>
    <property type="match status" value="1"/>
</dbReference>
<dbReference type="AlphaFoldDB" id="A0A6L3B332"/>
<proteinExistence type="predicted"/>
<gene>
    <name evidence="2" type="ORF">DS837_10810</name>
</gene>
<reference evidence="2 3" key="1">
    <citation type="submission" date="2018-07" db="EMBL/GenBank/DDBJ databases">
        <title>Genome sequence of Roseomonas fauriae ATCC 49958.</title>
        <authorList>
            <person name="Sant'Anna F.H."/>
            <person name="Baldani J.I."/>
            <person name="Zilli J.E."/>
            <person name="Reis V.M."/>
            <person name="Hartmann A."/>
            <person name="Cruz L."/>
            <person name="de Souza E.M."/>
            <person name="de Oliveira Pedrosa F."/>
            <person name="Passaglia L.M.P."/>
        </authorList>
    </citation>
    <scope>NUCLEOTIDE SEQUENCE [LARGE SCALE GENOMIC DNA]</scope>
    <source>
        <strain evidence="2 3">ATCC 49958</strain>
    </source>
</reference>
<dbReference type="Gene3D" id="1.10.260.40">
    <property type="entry name" value="lambda repressor-like DNA-binding domains"/>
    <property type="match status" value="1"/>
</dbReference>